<evidence type="ECO:0000313" key="4">
    <source>
        <dbReference type="Proteomes" id="UP000198994"/>
    </source>
</evidence>
<dbReference type="InterPro" id="IPR003646">
    <property type="entry name" value="SH3-like_bac-type"/>
</dbReference>
<evidence type="ECO:0000259" key="2">
    <source>
        <dbReference type="SMART" id="SM00287"/>
    </source>
</evidence>
<dbReference type="Gene3D" id="2.30.30.40">
    <property type="entry name" value="SH3 Domains"/>
    <property type="match status" value="1"/>
</dbReference>
<dbReference type="OrthoDB" id="7433551at2"/>
<dbReference type="RefSeq" id="WP_089963997.1">
    <property type="nucleotide sequence ID" value="NZ_FNAV01000029.1"/>
</dbReference>
<name>A0A1G7M2S9_9RHOB</name>
<dbReference type="Proteomes" id="UP000198994">
    <property type="component" value="Unassembled WGS sequence"/>
</dbReference>
<feature type="compositionally biased region" description="Polar residues" evidence="1">
    <location>
        <begin position="75"/>
        <end position="91"/>
    </location>
</feature>
<dbReference type="AlphaFoldDB" id="A0A1G7M2S9"/>
<keyword evidence="4" id="KW-1185">Reference proteome</keyword>
<organism evidence="3 4">
    <name type="scientific">Salipiger thiooxidans</name>
    <dbReference type="NCBI Taxonomy" id="282683"/>
    <lineage>
        <taxon>Bacteria</taxon>
        <taxon>Pseudomonadati</taxon>
        <taxon>Pseudomonadota</taxon>
        <taxon>Alphaproteobacteria</taxon>
        <taxon>Rhodobacterales</taxon>
        <taxon>Roseobacteraceae</taxon>
        <taxon>Salipiger</taxon>
    </lineage>
</organism>
<gene>
    <name evidence="3" type="ORF">SAMN04488105_12918</name>
</gene>
<feature type="region of interest" description="Disordered" evidence="1">
    <location>
        <begin position="75"/>
        <end position="104"/>
    </location>
</feature>
<reference evidence="4" key="1">
    <citation type="submission" date="2016-10" db="EMBL/GenBank/DDBJ databases">
        <authorList>
            <person name="Varghese N."/>
            <person name="Submissions S."/>
        </authorList>
    </citation>
    <scope>NUCLEOTIDE SEQUENCE [LARGE SCALE GENOMIC DNA]</scope>
    <source>
        <strain evidence="4">DSM 10146</strain>
    </source>
</reference>
<protein>
    <submittedName>
        <fullName evidence="3">SH3 domain-containing protein</fullName>
    </submittedName>
</protein>
<accession>A0A1G7M2S9</accession>
<dbReference type="STRING" id="282683.SAMN04488105_12918"/>
<dbReference type="EMBL" id="FNAV01000029">
    <property type="protein sequence ID" value="SDF55941.1"/>
    <property type="molecule type" value="Genomic_DNA"/>
</dbReference>
<sequence length="221" mass="23087">MKSYILVTFGLLGVAWYEMSGGADFGVEHRTEKMASAVTAPMPEVSRGSTDAATLATVAQAKIGQARIVPASATVSSGSDLKTPDAQTLAQTAKPKARPETSPVPKLDITLASVRPMASPGVPIDAAQGDEAIQLAAVATTSDATPEDAELAVLPDMRKVTGTLVNMRNGPGTRFHVVDQLSRGASVEVLADPGDGWVRLKVTESNRVGWMSDDFLRVAAD</sequence>
<evidence type="ECO:0000313" key="3">
    <source>
        <dbReference type="EMBL" id="SDF55941.1"/>
    </source>
</evidence>
<feature type="domain" description="SH3b" evidence="2">
    <location>
        <begin position="155"/>
        <end position="219"/>
    </location>
</feature>
<evidence type="ECO:0000256" key="1">
    <source>
        <dbReference type="SAM" id="MobiDB-lite"/>
    </source>
</evidence>
<dbReference type="SMART" id="SM00287">
    <property type="entry name" value="SH3b"/>
    <property type="match status" value="1"/>
</dbReference>
<proteinExistence type="predicted"/>
<dbReference type="Pfam" id="PF08239">
    <property type="entry name" value="SH3_3"/>
    <property type="match status" value="1"/>
</dbReference>